<gene>
    <name evidence="2" type="ORF">LY90DRAFT_663128</name>
</gene>
<proteinExistence type="predicted"/>
<sequence>MSSNSSNSSYKKNNGIMHNQPYHSNNLKKPITTNAFTNNQRRGHPNLNSYQINSSNFNINANVTHSITDTIKEDNQNDNSNIDINNSINIDNTNNKENNKTLNNSENSIENNSVEE</sequence>
<dbReference type="EMBL" id="MCOG01000002">
    <property type="protein sequence ID" value="ORY86479.1"/>
    <property type="molecule type" value="Genomic_DNA"/>
</dbReference>
<reference evidence="2 3" key="1">
    <citation type="submission" date="2016-08" db="EMBL/GenBank/DDBJ databases">
        <title>A Parts List for Fungal Cellulosomes Revealed by Comparative Genomics.</title>
        <authorList>
            <consortium name="DOE Joint Genome Institute"/>
            <person name="Haitjema C.H."/>
            <person name="Gilmore S.P."/>
            <person name="Henske J.K."/>
            <person name="Solomon K.V."/>
            <person name="De Groot R."/>
            <person name="Kuo A."/>
            <person name="Mondo S.J."/>
            <person name="Salamov A.A."/>
            <person name="Labutti K."/>
            <person name="Zhao Z."/>
            <person name="Chiniquy J."/>
            <person name="Barry K."/>
            <person name="Brewer H.M."/>
            <person name="Purvine S.O."/>
            <person name="Wright A.T."/>
            <person name="Boxma B."/>
            <person name="Van Alen T."/>
            <person name="Hackstein J.H."/>
            <person name="Baker S.E."/>
            <person name="Grigoriev I.V."/>
            <person name="O'Malley M.A."/>
        </authorList>
    </citation>
    <scope>NUCLEOTIDE SEQUENCE [LARGE SCALE GENOMIC DNA]</scope>
    <source>
        <strain evidence="2 3">G1</strain>
    </source>
</reference>
<feature type="compositionally biased region" description="Polar residues" evidence="1">
    <location>
        <begin position="21"/>
        <end position="30"/>
    </location>
</feature>
<keyword evidence="3" id="KW-1185">Reference proteome</keyword>
<feature type="region of interest" description="Disordered" evidence="1">
    <location>
        <begin position="70"/>
        <end position="116"/>
    </location>
</feature>
<name>A0A1Y2FRB6_9FUNG</name>
<evidence type="ECO:0000313" key="2">
    <source>
        <dbReference type="EMBL" id="ORY86479.1"/>
    </source>
</evidence>
<accession>A0A1Y2FRB6</accession>
<feature type="compositionally biased region" description="Low complexity" evidence="1">
    <location>
        <begin position="77"/>
        <end position="116"/>
    </location>
</feature>
<feature type="region of interest" description="Disordered" evidence="1">
    <location>
        <begin position="1"/>
        <end position="30"/>
    </location>
</feature>
<comment type="caution">
    <text evidence="2">The sequence shown here is derived from an EMBL/GenBank/DDBJ whole genome shotgun (WGS) entry which is preliminary data.</text>
</comment>
<organism evidence="2 3">
    <name type="scientific">Neocallimastix californiae</name>
    <dbReference type="NCBI Taxonomy" id="1754190"/>
    <lineage>
        <taxon>Eukaryota</taxon>
        <taxon>Fungi</taxon>
        <taxon>Fungi incertae sedis</taxon>
        <taxon>Chytridiomycota</taxon>
        <taxon>Chytridiomycota incertae sedis</taxon>
        <taxon>Neocallimastigomycetes</taxon>
        <taxon>Neocallimastigales</taxon>
        <taxon>Neocallimastigaceae</taxon>
        <taxon>Neocallimastix</taxon>
    </lineage>
</organism>
<feature type="compositionally biased region" description="Low complexity" evidence="1">
    <location>
        <begin position="1"/>
        <end position="14"/>
    </location>
</feature>
<evidence type="ECO:0000256" key="1">
    <source>
        <dbReference type="SAM" id="MobiDB-lite"/>
    </source>
</evidence>
<dbReference type="Proteomes" id="UP000193920">
    <property type="component" value="Unassembled WGS sequence"/>
</dbReference>
<protein>
    <submittedName>
        <fullName evidence="2">Uncharacterized protein</fullName>
    </submittedName>
</protein>
<dbReference type="AlphaFoldDB" id="A0A1Y2FRB6"/>
<evidence type="ECO:0000313" key="3">
    <source>
        <dbReference type="Proteomes" id="UP000193920"/>
    </source>
</evidence>